<organism evidence="1 2">
    <name type="scientific">Diversispora epigaea</name>
    <dbReference type="NCBI Taxonomy" id="1348612"/>
    <lineage>
        <taxon>Eukaryota</taxon>
        <taxon>Fungi</taxon>
        <taxon>Fungi incertae sedis</taxon>
        <taxon>Mucoromycota</taxon>
        <taxon>Glomeromycotina</taxon>
        <taxon>Glomeromycetes</taxon>
        <taxon>Diversisporales</taxon>
        <taxon>Diversisporaceae</taxon>
        <taxon>Diversispora</taxon>
    </lineage>
</organism>
<reference evidence="1 2" key="1">
    <citation type="submission" date="2018-08" db="EMBL/GenBank/DDBJ databases">
        <title>Genome and evolution of the arbuscular mycorrhizal fungus Diversispora epigaea (formerly Glomus versiforme) and its bacterial endosymbionts.</title>
        <authorList>
            <person name="Sun X."/>
            <person name="Fei Z."/>
            <person name="Harrison M."/>
        </authorList>
    </citation>
    <scope>NUCLEOTIDE SEQUENCE [LARGE SCALE GENOMIC DNA]</scope>
    <source>
        <strain evidence="1 2">IT104</strain>
    </source>
</reference>
<name>A0A397IKM7_9GLOM</name>
<evidence type="ECO:0000313" key="1">
    <source>
        <dbReference type="EMBL" id="RHZ73260.1"/>
    </source>
</evidence>
<accession>A0A397IKM7</accession>
<sequence length="101" mass="11872">MEEENNNNNQEGGGDETKCLIKPGPYLLSTHLVNFQISLKKMGRKMIKRSCHWFNYPSIKKSIQIKADFLSLLVVIKFERRKDMDILEKFRKFSDHVLAIE</sequence>
<evidence type="ECO:0000313" key="2">
    <source>
        <dbReference type="Proteomes" id="UP000266861"/>
    </source>
</evidence>
<protein>
    <submittedName>
        <fullName evidence="1">Uncharacterized protein</fullName>
    </submittedName>
</protein>
<gene>
    <name evidence="1" type="ORF">Glove_232g63</name>
</gene>
<dbReference type="AlphaFoldDB" id="A0A397IKM7"/>
<keyword evidence="2" id="KW-1185">Reference proteome</keyword>
<dbReference type="Proteomes" id="UP000266861">
    <property type="component" value="Unassembled WGS sequence"/>
</dbReference>
<dbReference type="EMBL" id="PQFF01000215">
    <property type="protein sequence ID" value="RHZ73260.1"/>
    <property type="molecule type" value="Genomic_DNA"/>
</dbReference>
<comment type="caution">
    <text evidence="1">The sequence shown here is derived from an EMBL/GenBank/DDBJ whole genome shotgun (WGS) entry which is preliminary data.</text>
</comment>
<proteinExistence type="predicted"/>